<accession>A0A4R6HIQ5</accession>
<dbReference type="CDD" id="cd06135">
    <property type="entry name" value="Orn"/>
    <property type="match status" value="1"/>
</dbReference>
<evidence type="ECO:0000256" key="3">
    <source>
        <dbReference type="ARBA" id="ARBA00022801"/>
    </source>
</evidence>
<comment type="similarity">
    <text evidence="1 6">Belongs to the oligoribonuclease family.</text>
</comment>
<dbReference type="Pfam" id="PF00929">
    <property type="entry name" value="RNase_T"/>
    <property type="match status" value="1"/>
</dbReference>
<dbReference type="GO" id="GO:0000175">
    <property type="term" value="F:3'-5'-RNA exonuclease activity"/>
    <property type="evidence" value="ECO:0007669"/>
    <property type="project" value="InterPro"/>
</dbReference>
<keyword evidence="6" id="KW-0963">Cytoplasm</keyword>
<evidence type="ECO:0000313" key="8">
    <source>
        <dbReference type="EMBL" id="TDO08663.1"/>
    </source>
</evidence>
<proteinExistence type="inferred from homology"/>
<name>A0A4R6HIQ5_9GAMM</name>
<dbReference type="OrthoDB" id="9801329at2"/>
<reference evidence="8 9" key="1">
    <citation type="submission" date="2019-03" db="EMBL/GenBank/DDBJ databases">
        <title>Freshwater and sediment microbial communities from various areas in North America, analyzing microbe dynamics in response to fracking.</title>
        <authorList>
            <person name="Lamendella R."/>
        </authorList>
    </citation>
    <scope>NUCLEOTIDE SEQUENCE [LARGE SCALE GENOMIC DNA]</scope>
    <source>
        <strain evidence="8 9">1_TX</strain>
    </source>
</reference>
<dbReference type="PANTHER" id="PTHR11046">
    <property type="entry name" value="OLIGORIBONUCLEASE, MITOCHONDRIAL"/>
    <property type="match status" value="1"/>
</dbReference>
<dbReference type="PANTHER" id="PTHR11046:SF0">
    <property type="entry name" value="OLIGORIBONUCLEASE, MITOCHONDRIAL"/>
    <property type="match status" value="1"/>
</dbReference>
<gene>
    <name evidence="6" type="primary">orn</name>
    <name evidence="8" type="ORF">DFO68_10765</name>
</gene>
<dbReference type="SMART" id="SM00479">
    <property type="entry name" value="EXOIII"/>
    <property type="match status" value="1"/>
</dbReference>
<dbReference type="EMBL" id="SNWH01000007">
    <property type="protein sequence ID" value="TDO08663.1"/>
    <property type="molecule type" value="Genomic_DNA"/>
</dbReference>
<evidence type="ECO:0000256" key="2">
    <source>
        <dbReference type="ARBA" id="ARBA00022722"/>
    </source>
</evidence>
<organism evidence="8 9">
    <name type="scientific">Halomonas ventosae</name>
    <dbReference type="NCBI Taxonomy" id="229007"/>
    <lineage>
        <taxon>Bacteria</taxon>
        <taxon>Pseudomonadati</taxon>
        <taxon>Pseudomonadota</taxon>
        <taxon>Gammaproteobacteria</taxon>
        <taxon>Oceanospirillales</taxon>
        <taxon>Halomonadaceae</taxon>
        <taxon>Halomonas</taxon>
    </lineage>
</organism>
<dbReference type="EC" id="3.1.-.-" evidence="6"/>
<dbReference type="InterPro" id="IPR022894">
    <property type="entry name" value="Oligoribonuclease"/>
</dbReference>
<evidence type="ECO:0000259" key="7">
    <source>
        <dbReference type="SMART" id="SM00479"/>
    </source>
</evidence>
<evidence type="ECO:0000256" key="4">
    <source>
        <dbReference type="ARBA" id="ARBA00022839"/>
    </source>
</evidence>
<dbReference type="GO" id="GO:0003676">
    <property type="term" value="F:nucleic acid binding"/>
    <property type="evidence" value="ECO:0007669"/>
    <property type="project" value="InterPro"/>
</dbReference>
<evidence type="ECO:0000256" key="1">
    <source>
        <dbReference type="ARBA" id="ARBA00009921"/>
    </source>
</evidence>
<keyword evidence="9" id="KW-1185">Reference proteome</keyword>
<comment type="function">
    <text evidence="6">3'-to-5' exoribonuclease specific for small oligoribonucleotides.</text>
</comment>
<evidence type="ECO:0000256" key="6">
    <source>
        <dbReference type="HAMAP-Rule" id="MF_00045"/>
    </source>
</evidence>
<evidence type="ECO:0000313" key="9">
    <source>
        <dbReference type="Proteomes" id="UP000295150"/>
    </source>
</evidence>
<dbReference type="AlphaFoldDB" id="A0A4R6HIQ5"/>
<dbReference type="SUPFAM" id="SSF53098">
    <property type="entry name" value="Ribonuclease H-like"/>
    <property type="match status" value="1"/>
</dbReference>
<feature type="domain" description="Exonuclease" evidence="7">
    <location>
        <begin position="19"/>
        <end position="192"/>
    </location>
</feature>
<evidence type="ECO:0000256" key="5">
    <source>
        <dbReference type="ARBA" id="ARBA00070964"/>
    </source>
</evidence>
<keyword evidence="3 6" id="KW-0378">Hydrolase</keyword>
<protein>
    <recommendedName>
        <fullName evidence="5 6">Oligoribonuclease</fullName>
        <ecNumber evidence="6">3.1.-.-</ecNumber>
    </recommendedName>
</protein>
<dbReference type="GO" id="GO:0006259">
    <property type="term" value="P:DNA metabolic process"/>
    <property type="evidence" value="ECO:0007669"/>
    <property type="project" value="UniProtKB-ARBA"/>
</dbReference>
<dbReference type="InterPro" id="IPR036397">
    <property type="entry name" value="RNaseH_sf"/>
</dbReference>
<dbReference type="GO" id="GO:0005737">
    <property type="term" value="C:cytoplasm"/>
    <property type="evidence" value="ECO:0007669"/>
    <property type="project" value="UniProtKB-SubCell"/>
</dbReference>
<dbReference type="InterPro" id="IPR013520">
    <property type="entry name" value="Ribonucl_H"/>
</dbReference>
<keyword evidence="2 6" id="KW-0540">Nuclease</keyword>
<dbReference type="Gene3D" id="3.30.420.10">
    <property type="entry name" value="Ribonuclease H-like superfamily/Ribonuclease H"/>
    <property type="match status" value="1"/>
</dbReference>
<keyword evidence="4 6" id="KW-0269">Exonuclease</keyword>
<dbReference type="HAMAP" id="MF_00045">
    <property type="entry name" value="Oligoribonuclease"/>
    <property type="match status" value="1"/>
</dbReference>
<comment type="caution">
    <text evidence="8">The sequence shown here is derived from an EMBL/GenBank/DDBJ whole genome shotgun (WGS) entry which is preliminary data.</text>
</comment>
<feature type="active site" evidence="6">
    <location>
        <position position="141"/>
    </location>
</feature>
<sequence length="202" mass="23020">MAEHASSETPDTQDPRQNRLVWIDLEMTGLDPNRERIIEVATLVTDGELNVVAEGPVIAVHQPDALLEAMDKWNTRTHGASGLVKRVKQSPVDTATAERLTLAFLKEHVEPGTSPMCGNSVHQDRRFLEREMPELLAFFHYRNLDVSTLKELAKRWNPGALAGFQKRNVHLAMDDIKESIAELAHYRRTFLRLTEDERDEEE</sequence>
<dbReference type="RefSeq" id="WP_133483049.1">
    <property type="nucleotide sequence ID" value="NZ_SNWH01000007.1"/>
</dbReference>
<comment type="subcellular location">
    <subcellularLocation>
        <location evidence="6">Cytoplasm</location>
    </subcellularLocation>
</comment>
<dbReference type="NCBIfam" id="NF003765">
    <property type="entry name" value="PRK05359.1"/>
    <property type="match status" value="1"/>
</dbReference>
<dbReference type="FunFam" id="3.30.420.10:FF:000003">
    <property type="entry name" value="Oligoribonuclease"/>
    <property type="match status" value="1"/>
</dbReference>
<dbReference type="Proteomes" id="UP000295150">
    <property type="component" value="Unassembled WGS sequence"/>
</dbReference>
<dbReference type="InterPro" id="IPR012337">
    <property type="entry name" value="RNaseH-like_sf"/>
</dbReference>